<feature type="compositionally biased region" description="Low complexity" evidence="1">
    <location>
        <begin position="506"/>
        <end position="518"/>
    </location>
</feature>
<reference evidence="2" key="1">
    <citation type="submission" date="2019-04" db="EMBL/GenBank/DDBJ databases">
        <title>Sequencing of skin fungus with MAO and IRED activity.</title>
        <authorList>
            <person name="Marsaioli A.J."/>
            <person name="Bonatto J.M.C."/>
            <person name="Reis Junior O."/>
        </authorList>
    </citation>
    <scope>NUCLEOTIDE SEQUENCE</scope>
    <source>
        <strain evidence="2">28M1</strain>
    </source>
</reference>
<protein>
    <submittedName>
        <fullName evidence="2">Uncharacterized protein</fullName>
    </submittedName>
</protein>
<dbReference type="OrthoDB" id="3786611at2759"/>
<evidence type="ECO:0000256" key="1">
    <source>
        <dbReference type="SAM" id="MobiDB-lite"/>
    </source>
</evidence>
<proteinExistence type="predicted"/>
<dbReference type="Proteomes" id="UP000758155">
    <property type="component" value="Unassembled WGS sequence"/>
</dbReference>
<feature type="compositionally biased region" description="Basic and acidic residues" evidence="1">
    <location>
        <begin position="541"/>
        <end position="550"/>
    </location>
</feature>
<sequence>MATHQQMLNVAGTQSAMASEEQPAVRGNTCTVIRWHLEKTPVERKAQAERNAALEASVAATLRARFKVTPAELMQSETAWKEWLSKRSPDFISSWRDSLPASKPKQDEFEHVGEARFSKVVVAQHNKCILCEAMVGIRADPVLSHEQKMQRLRTLAHTVPKLLASTLTGVSTAVGTQNEPTFDNLVRASAWGHASAACVEEHPAVSRKGLFHNMLIKPENLEGTIDVQEGDWKLSRVITKLLVNSVGGDKEILDGVSNQEAVEQHPKAVKQRVNLYKDNKDAARSAIRAANRANCLSDDDIEIAVKAKAGALELERDLAILQSSLHATRARLEQVRHGCGRSVLEFNKKFCEMRRYKWRTGIDMEDEEDDDSPFGMIKMMRQEYQERRSLRGSSPPPGEGSPVSVGPPAPPALVKSPERQSTDSPAPAIVTSSSETHFEGGSTPAVSTESPEALIGEPSRYARTVQEFNRDVCEQEHNASVSTDSNSFGLKDALVVPTTYEDAGLSTGVATASSASGKSKAKKDSKVEGLLEEDGISLRDFAPEVEQKKD</sequence>
<feature type="region of interest" description="Disordered" evidence="1">
    <location>
        <begin position="505"/>
        <end position="550"/>
    </location>
</feature>
<gene>
    <name evidence="2" type="ORF">E8E12_008459</name>
</gene>
<feature type="compositionally biased region" description="Polar residues" evidence="1">
    <location>
        <begin position="1"/>
        <end position="17"/>
    </location>
</feature>
<comment type="caution">
    <text evidence="2">The sequence shown here is derived from an EMBL/GenBank/DDBJ whole genome shotgun (WGS) entry which is preliminary data.</text>
</comment>
<dbReference type="EMBL" id="SWKV01000038">
    <property type="protein sequence ID" value="KAF3038179.1"/>
    <property type="molecule type" value="Genomic_DNA"/>
</dbReference>
<organism evidence="2 3">
    <name type="scientific">Didymella heteroderae</name>
    <dbReference type="NCBI Taxonomy" id="1769908"/>
    <lineage>
        <taxon>Eukaryota</taxon>
        <taxon>Fungi</taxon>
        <taxon>Dikarya</taxon>
        <taxon>Ascomycota</taxon>
        <taxon>Pezizomycotina</taxon>
        <taxon>Dothideomycetes</taxon>
        <taxon>Pleosporomycetidae</taxon>
        <taxon>Pleosporales</taxon>
        <taxon>Pleosporineae</taxon>
        <taxon>Didymellaceae</taxon>
        <taxon>Didymella</taxon>
    </lineage>
</organism>
<feature type="region of interest" description="Disordered" evidence="1">
    <location>
        <begin position="384"/>
        <end position="459"/>
    </location>
</feature>
<dbReference type="AlphaFoldDB" id="A0A9P5C096"/>
<feature type="region of interest" description="Disordered" evidence="1">
    <location>
        <begin position="1"/>
        <end position="23"/>
    </location>
</feature>
<keyword evidence="3" id="KW-1185">Reference proteome</keyword>
<name>A0A9P5C096_9PLEO</name>
<feature type="compositionally biased region" description="Pro residues" evidence="1">
    <location>
        <begin position="394"/>
        <end position="411"/>
    </location>
</feature>
<evidence type="ECO:0000313" key="3">
    <source>
        <dbReference type="Proteomes" id="UP000758155"/>
    </source>
</evidence>
<accession>A0A9P5C096</accession>
<evidence type="ECO:0000313" key="2">
    <source>
        <dbReference type="EMBL" id="KAF3038179.1"/>
    </source>
</evidence>